<dbReference type="RefSeq" id="WP_155702621.1">
    <property type="nucleotide sequence ID" value="NZ_CP034235.1"/>
</dbReference>
<gene>
    <name evidence="1" type="ORF">EHS13_22815</name>
</gene>
<evidence type="ECO:0000313" key="2">
    <source>
        <dbReference type="Proteomes" id="UP000426246"/>
    </source>
</evidence>
<protein>
    <submittedName>
        <fullName evidence="1">Uncharacterized protein</fullName>
    </submittedName>
</protein>
<organism evidence="1 2">
    <name type="scientific">Paenibacillus psychroresistens</name>
    <dbReference type="NCBI Taxonomy" id="1778678"/>
    <lineage>
        <taxon>Bacteria</taxon>
        <taxon>Bacillati</taxon>
        <taxon>Bacillota</taxon>
        <taxon>Bacilli</taxon>
        <taxon>Bacillales</taxon>
        <taxon>Paenibacillaceae</taxon>
        <taxon>Paenibacillus</taxon>
    </lineage>
</organism>
<accession>A0A6B8RQ50</accession>
<keyword evidence="2" id="KW-1185">Reference proteome</keyword>
<dbReference type="GO" id="GO:0005975">
    <property type="term" value="P:carbohydrate metabolic process"/>
    <property type="evidence" value="ECO:0007669"/>
    <property type="project" value="InterPro"/>
</dbReference>
<sequence>MTRRLAVITEAESDLLGILRGLVPSIVVLKPGELTAEALQDCDAIAILGGATDRPIQFKPVQRVIIDQHVRKGTRILAEFCTSIGSMFTYQPESTRFERIAFVSSETNIEGIAIGELIDDQSGLRMKPHVATCSSRVPILQYAKQHAHDRIEVTASDLAQIGERALWFEQPDNVLVCSFRLANFVRARFSPKARVQAVVEYIVSWLLDEPVKLGALSHPYETGHYNSEEPLAPQVQRSAGMAMKWFRDAGILLDDGKGGVEEGVASEVYHNGEQRMFQWIRCDCIGETAMAYTMDYLLTGEQKSLDISNSLAGVVFNSMQCKDEGDLYGMIRWTDEQWDICYQDDVARAIVPEMLKYIFVGHSNYLKECMDALDFLIRTTGTDGTRFYCTYNSLLTPAEIARLKGTPGEMPSAHFNAYYYAALLLAFKLTGKTEYRDVAVQGLTTIMGVYPETFRVLSQTQEYSRLIYPLSWLYWITGESEHKEWLYRVANDLQQYKHPSGAYLEWDDGYTSMMRRKIGEDENSMLAANGDCVADLLYTNNWLPFAWMQAYWVTKDPYFLEQWNDTAKFLVSAQLHSEYAKLNGGWARAFDPDKMEVFGSPADNSWGPWAIESGWTVAEIASGLMMGLMDERLSAFFSK</sequence>
<dbReference type="AlphaFoldDB" id="A0A6B8RQ50"/>
<dbReference type="KEGG" id="ppsc:EHS13_22815"/>
<evidence type="ECO:0000313" key="1">
    <source>
        <dbReference type="EMBL" id="QGQ97516.1"/>
    </source>
</evidence>
<dbReference type="SUPFAM" id="SSF48208">
    <property type="entry name" value="Six-hairpin glycosidases"/>
    <property type="match status" value="2"/>
</dbReference>
<proteinExistence type="predicted"/>
<name>A0A6B8RQ50_9BACL</name>
<dbReference type="EMBL" id="CP034235">
    <property type="protein sequence ID" value="QGQ97516.1"/>
    <property type="molecule type" value="Genomic_DNA"/>
</dbReference>
<dbReference type="OrthoDB" id="2765619at2"/>
<dbReference type="Proteomes" id="UP000426246">
    <property type="component" value="Chromosome"/>
</dbReference>
<reference evidence="2" key="1">
    <citation type="submission" date="2018-11" db="EMBL/GenBank/DDBJ databases">
        <title>Complete genome sequence of Paenibacillus sp. ML311-T8.</title>
        <authorList>
            <person name="Nam Y.-D."/>
            <person name="Kang J."/>
            <person name="Chung W.-H."/>
            <person name="Park Y.S."/>
        </authorList>
    </citation>
    <scope>NUCLEOTIDE SEQUENCE [LARGE SCALE GENOMIC DNA]</scope>
    <source>
        <strain evidence="2">ML311-T8</strain>
    </source>
</reference>
<dbReference type="InterPro" id="IPR008928">
    <property type="entry name" value="6-hairpin_glycosidase_sf"/>
</dbReference>